<sequence length="133" mass="14086">MGHSRGKRAGEGLLSGLGGRGQARPWGIKSRRGQKKTRLGLDEPAGPIPGSRRAGEPERPKHRCLRDVAERSETALIQYQREVAGGAPRACHNVSKAVLGMSGEIPSTYPSWGAFDSGELGGETSSVADPAER</sequence>
<evidence type="ECO:0000313" key="2">
    <source>
        <dbReference type="EMBL" id="GAO15498.1"/>
    </source>
</evidence>
<dbReference type="AlphaFoldDB" id="A0A1B5KZJ3"/>
<accession>A0A1B5KZJ3</accession>
<reference evidence="3" key="1">
    <citation type="journal article" date="2016" name="Genome Announc.">
        <title>Genome sequence of Ustilaginoidea virens IPU010, a rice pathogenic fungus causing false smut.</title>
        <authorList>
            <person name="Kumagai T."/>
            <person name="Ishii T."/>
            <person name="Terai G."/>
            <person name="Umemura M."/>
            <person name="Machida M."/>
            <person name="Asai K."/>
        </authorList>
    </citation>
    <scope>NUCLEOTIDE SEQUENCE [LARGE SCALE GENOMIC DNA]</scope>
    <source>
        <strain evidence="3">IPU010</strain>
    </source>
</reference>
<comment type="caution">
    <text evidence="2">The sequence shown here is derived from an EMBL/GenBank/DDBJ whole genome shotgun (WGS) entry which is preliminary data.</text>
</comment>
<protein>
    <submittedName>
        <fullName evidence="2">Uncharacterized protein</fullName>
    </submittedName>
</protein>
<feature type="compositionally biased region" description="Basic residues" evidence="1">
    <location>
        <begin position="29"/>
        <end position="38"/>
    </location>
</feature>
<name>A0A1B5KZJ3_USTVR</name>
<gene>
    <name evidence="2" type="ORF">UVI_02020880</name>
</gene>
<evidence type="ECO:0000256" key="1">
    <source>
        <dbReference type="SAM" id="MobiDB-lite"/>
    </source>
</evidence>
<evidence type="ECO:0000313" key="3">
    <source>
        <dbReference type="Proteomes" id="UP000054053"/>
    </source>
</evidence>
<proteinExistence type="predicted"/>
<feature type="compositionally biased region" description="Basic and acidic residues" evidence="1">
    <location>
        <begin position="53"/>
        <end position="63"/>
    </location>
</feature>
<dbReference type="Proteomes" id="UP000054053">
    <property type="component" value="Unassembled WGS sequence"/>
</dbReference>
<organism evidence="2 3">
    <name type="scientific">Ustilaginoidea virens</name>
    <name type="common">Rice false smut fungus</name>
    <name type="synonym">Villosiclava virens</name>
    <dbReference type="NCBI Taxonomy" id="1159556"/>
    <lineage>
        <taxon>Eukaryota</taxon>
        <taxon>Fungi</taxon>
        <taxon>Dikarya</taxon>
        <taxon>Ascomycota</taxon>
        <taxon>Pezizomycotina</taxon>
        <taxon>Sordariomycetes</taxon>
        <taxon>Hypocreomycetidae</taxon>
        <taxon>Hypocreales</taxon>
        <taxon>Clavicipitaceae</taxon>
        <taxon>Ustilaginoidea</taxon>
    </lineage>
</organism>
<dbReference type="EMBL" id="BBTG02000008">
    <property type="protein sequence ID" value="GAO15498.1"/>
    <property type="molecule type" value="Genomic_DNA"/>
</dbReference>
<feature type="region of interest" description="Disordered" evidence="1">
    <location>
        <begin position="1"/>
        <end position="63"/>
    </location>
</feature>
<feature type="region of interest" description="Disordered" evidence="1">
    <location>
        <begin position="112"/>
        <end position="133"/>
    </location>
</feature>